<keyword evidence="9" id="KW-1185">Reference proteome</keyword>
<keyword evidence="7 8" id="KW-0349">Heme</keyword>
<feature type="binding site" description="axial binding residue" evidence="7">
    <location>
        <position position="302"/>
    </location>
    <ligand>
        <name>heme</name>
        <dbReference type="ChEBI" id="CHEBI:30413"/>
    </ligand>
    <ligandPart>
        <name>Fe</name>
        <dbReference type="ChEBI" id="CHEBI:18248"/>
    </ligandPart>
</feature>
<evidence type="ECO:0000256" key="7">
    <source>
        <dbReference type="PIRSR" id="PIRSR602401-1"/>
    </source>
</evidence>
<dbReference type="Gene3D" id="1.10.630.10">
    <property type="entry name" value="Cytochrome P450"/>
    <property type="match status" value="1"/>
</dbReference>
<dbReference type="InterPro" id="IPR017972">
    <property type="entry name" value="Cyt_P450_CS"/>
</dbReference>
<proteinExistence type="inferred from homology"/>
<dbReference type="SUPFAM" id="SSF48264">
    <property type="entry name" value="Cytochrome P450"/>
    <property type="match status" value="1"/>
</dbReference>
<dbReference type="FunFam" id="1.10.630.10:FF:000036">
    <property type="entry name" value="CYtochrome P450 family"/>
    <property type="match status" value="1"/>
</dbReference>
<evidence type="ECO:0000256" key="3">
    <source>
        <dbReference type="ARBA" id="ARBA00022723"/>
    </source>
</evidence>
<comment type="cofactor">
    <cofactor evidence="1 7">
        <name>heme</name>
        <dbReference type="ChEBI" id="CHEBI:30413"/>
    </cofactor>
</comment>
<sequence>MGRGIMEDKIQYELGYFLTSLNEDLPSVTQNVIPKIEITVASIINQLLFGFAYHDEASIKEFVYIKDIITTHMQCATKPGTIFSFGHPILRRLPLVGKYYNELTDQYNIITGYVRDQVHKHLKNFDANSEPADYVDSYIAESKKKPGSYDETQLVNTCYDIFVAGQETTANTIIFSVLYAIHNPKAQEALHEELDRVIGSDRRIGLNDKARLPYTQAFINETQRLVNLLPLNLLHRTLKDTVVNGYQIPANTVIAPQISTALYDEEVFPKPKEFRPERFINADGSVKKIDDLVPFGVGKRQCLGESLARMELFIIIANMYNLYKFGPEKEGQLPSLEKINGVTIQPLPFSCKVTARY</sequence>
<keyword evidence="6 8" id="KW-0503">Monooxygenase</keyword>
<evidence type="ECO:0000313" key="9">
    <source>
        <dbReference type="Proteomes" id="UP000492821"/>
    </source>
</evidence>
<dbReference type="GO" id="GO:0006082">
    <property type="term" value="P:organic acid metabolic process"/>
    <property type="evidence" value="ECO:0007669"/>
    <property type="project" value="TreeGrafter"/>
</dbReference>
<dbReference type="PANTHER" id="PTHR24300:SF369">
    <property type="entry name" value="CYTOCHROME P450 FAMILY"/>
    <property type="match status" value="1"/>
</dbReference>
<dbReference type="Pfam" id="PF00067">
    <property type="entry name" value="p450"/>
    <property type="match status" value="1"/>
</dbReference>
<dbReference type="Proteomes" id="UP000492821">
    <property type="component" value="Unassembled WGS sequence"/>
</dbReference>
<reference evidence="10" key="2">
    <citation type="submission" date="2020-10" db="UniProtKB">
        <authorList>
            <consortium name="WormBaseParasite"/>
        </authorList>
    </citation>
    <scope>IDENTIFICATION</scope>
</reference>
<keyword evidence="4 8" id="KW-0560">Oxidoreductase</keyword>
<keyword evidence="5 7" id="KW-0408">Iron</keyword>
<evidence type="ECO:0000256" key="2">
    <source>
        <dbReference type="ARBA" id="ARBA00010617"/>
    </source>
</evidence>
<protein>
    <submittedName>
        <fullName evidence="10">Unspecific monooxygenase</fullName>
    </submittedName>
</protein>
<evidence type="ECO:0000256" key="5">
    <source>
        <dbReference type="ARBA" id="ARBA00023004"/>
    </source>
</evidence>
<name>A0A7E4WCU8_PANRE</name>
<evidence type="ECO:0000256" key="8">
    <source>
        <dbReference type="RuleBase" id="RU000461"/>
    </source>
</evidence>
<keyword evidence="3 7" id="KW-0479">Metal-binding</keyword>
<evidence type="ECO:0000256" key="1">
    <source>
        <dbReference type="ARBA" id="ARBA00001971"/>
    </source>
</evidence>
<dbReference type="WBParaSite" id="Pan_g985.t1">
    <property type="protein sequence ID" value="Pan_g985.t1"/>
    <property type="gene ID" value="Pan_g985"/>
</dbReference>
<dbReference type="InterPro" id="IPR002401">
    <property type="entry name" value="Cyt_P450_E_grp-I"/>
</dbReference>
<dbReference type="GO" id="GO:0020037">
    <property type="term" value="F:heme binding"/>
    <property type="evidence" value="ECO:0007669"/>
    <property type="project" value="InterPro"/>
</dbReference>
<dbReference type="PROSITE" id="PS00086">
    <property type="entry name" value="CYTOCHROME_P450"/>
    <property type="match status" value="1"/>
</dbReference>
<evidence type="ECO:0000313" key="10">
    <source>
        <dbReference type="WBParaSite" id="Pan_g985.t1"/>
    </source>
</evidence>
<dbReference type="InterPro" id="IPR001128">
    <property type="entry name" value="Cyt_P450"/>
</dbReference>
<dbReference type="PRINTS" id="PR00463">
    <property type="entry name" value="EP450I"/>
</dbReference>
<organism evidence="9 10">
    <name type="scientific">Panagrellus redivivus</name>
    <name type="common">Microworm</name>
    <dbReference type="NCBI Taxonomy" id="6233"/>
    <lineage>
        <taxon>Eukaryota</taxon>
        <taxon>Metazoa</taxon>
        <taxon>Ecdysozoa</taxon>
        <taxon>Nematoda</taxon>
        <taxon>Chromadorea</taxon>
        <taxon>Rhabditida</taxon>
        <taxon>Tylenchina</taxon>
        <taxon>Panagrolaimomorpha</taxon>
        <taxon>Panagrolaimoidea</taxon>
        <taxon>Panagrolaimidae</taxon>
        <taxon>Panagrellus</taxon>
    </lineage>
</organism>
<dbReference type="InterPro" id="IPR036396">
    <property type="entry name" value="Cyt_P450_sf"/>
</dbReference>
<dbReference type="GO" id="GO:0016712">
    <property type="term" value="F:oxidoreductase activity, acting on paired donors, with incorporation or reduction of molecular oxygen, reduced flavin or flavoprotein as one donor, and incorporation of one atom of oxygen"/>
    <property type="evidence" value="ECO:0007669"/>
    <property type="project" value="TreeGrafter"/>
</dbReference>
<evidence type="ECO:0000256" key="4">
    <source>
        <dbReference type="ARBA" id="ARBA00023002"/>
    </source>
</evidence>
<dbReference type="GO" id="GO:0005737">
    <property type="term" value="C:cytoplasm"/>
    <property type="evidence" value="ECO:0007669"/>
    <property type="project" value="TreeGrafter"/>
</dbReference>
<reference evidence="9" key="1">
    <citation type="journal article" date="2013" name="Genetics">
        <title>The draft genome and transcriptome of Panagrellus redivivus are shaped by the harsh demands of a free-living lifestyle.</title>
        <authorList>
            <person name="Srinivasan J."/>
            <person name="Dillman A.R."/>
            <person name="Macchietto M.G."/>
            <person name="Heikkinen L."/>
            <person name="Lakso M."/>
            <person name="Fracchia K.M."/>
            <person name="Antoshechkin I."/>
            <person name="Mortazavi A."/>
            <person name="Wong G."/>
            <person name="Sternberg P.W."/>
        </authorList>
    </citation>
    <scope>NUCLEOTIDE SEQUENCE [LARGE SCALE GENOMIC DNA]</scope>
    <source>
        <strain evidence="9">MT8872</strain>
    </source>
</reference>
<comment type="similarity">
    <text evidence="2 8">Belongs to the cytochrome P450 family.</text>
</comment>
<dbReference type="GO" id="GO:0005506">
    <property type="term" value="F:iron ion binding"/>
    <property type="evidence" value="ECO:0007669"/>
    <property type="project" value="InterPro"/>
</dbReference>
<dbReference type="PANTHER" id="PTHR24300">
    <property type="entry name" value="CYTOCHROME P450 508A4-RELATED"/>
    <property type="match status" value="1"/>
</dbReference>
<accession>A0A7E4WCU8</accession>
<dbReference type="AlphaFoldDB" id="A0A7E4WCU8"/>
<evidence type="ECO:0000256" key="6">
    <source>
        <dbReference type="ARBA" id="ARBA00023033"/>
    </source>
</evidence>
<dbReference type="PRINTS" id="PR00385">
    <property type="entry name" value="P450"/>
</dbReference>
<dbReference type="InterPro" id="IPR050182">
    <property type="entry name" value="Cytochrome_P450_fam2"/>
</dbReference>
<dbReference type="GO" id="GO:0006805">
    <property type="term" value="P:xenobiotic metabolic process"/>
    <property type="evidence" value="ECO:0007669"/>
    <property type="project" value="TreeGrafter"/>
</dbReference>